<evidence type="ECO:0000256" key="1">
    <source>
        <dbReference type="SAM" id="MobiDB-lite"/>
    </source>
</evidence>
<gene>
    <name evidence="2" type="ORF">GCM10023321_80580</name>
</gene>
<evidence type="ECO:0000313" key="2">
    <source>
        <dbReference type="EMBL" id="GAA5175137.1"/>
    </source>
</evidence>
<name>A0ABP9RDI4_9PSEU</name>
<keyword evidence="3" id="KW-1185">Reference proteome</keyword>
<reference evidence="3" key="1">
    <citation type="journal article" date="2019" name="Int. J. Syst. Evol. Microbiol.">
        <title>The Global Catalogue of Microorganisms (GCM) 10K type strain sequencing project: providing services to taxonomists for standard genome sequencing and annotation.</title>
        <authorList>
            <consortium name="The Broad Institute Genomics Platform"/>
            <consortium name="The Broad Institute Genome Sequencing Center for Infectious Disease"/>
            <person name="Wu L."/>
            <person name="Ma J."/>
        </authorList>
    </citation>
    <scope>NUCLEOTIDE SEQUENCE [LARGE SCALE GENOMIC DNA]</scope>
    <source>
        <strain evidence="3">JCM 18303</strain>
    </source>
</reference>
<dbReference type="Proteomes" id="UP001428817">
    <property type="component" value="Unassembled WGS sequence"/>
</dbReference>
<proteinExistence type="predicted"/>
<sequence>MIGTKPQESPAAEHPYGTKLRKSIRPGPHKQALDLATDRHRHGHVTRKRILGAPSGAKSIGCAF</sequence>
<feature type="region of interest" description="Disordered" evidence="1">
    <location>
        <begin position="1"/>
        <end position="32"/>
    </location>
</feature>
<dbReference type="EMBL" id="BAABJP010000063">
    <property type="protein sequence ID" value="GAA5175137.1"/>
    <property type="molecule type" value="Genomic_DNA"/>
</dbReference>
<evidence type="ECO:0000313" key="3">
    <source>
        <dbReference type="Proteomes" id="UP001428817"/>
    </source>
</evidence>
<feature type="compositionally biased region" description="Basic residues" evidence="1">
    <location>
        <begin position="19"/>
        <end position="28"/>
    </location>
</feature>
<protein>
    <submittedName>
        <fullName evidence="2">Uncharacterized protein</fullName>
    </submittedName>
</protein>
<organism evidence="2 3">
    <name type="scientific">Pseudonocardia eucalypti</name>
    <dbReference type="NCBI Taxonomy" id="648755"/>
    <lineage>
        <taxon>Bacteria</taxon>
        <taxon>Bacillati</taxon>
        <taxon>Actinomycetota</taxon>
        <taxon>Actinomycetes</taxon>
        <taxon>Pseudonocardiales</taxon>
        <taxon>Pseudonocardiaceae</taxon>
        <taxon>Pseudonocardia</taxon>
    </lineage>
</organism>
<comment type="caution">
    <text evidence="2">The sequence shown here is derived from an EMBL/GenBank/DDBJ whole genome shotgun (WGS) entry which is preliminary data.</text>
</comment>
<accession>A0ABP9RDI4</accession>